<name>A0AAC9RQ30_9STAP</name>
<gene>
    <name evidence="1" type="ORF">B5P37_10100</name>
</gene>
<evidence type="ECO:0000313" key="1">
    <source>
        <dbReference type="EMBL" id="ARJ51636.1"/>
    </source>
</evidence>
<protein>
    <submittedName>
        <fullName evidence="1">Uncharacterized protein</fullName>
    </submittedName>
</protein>
<organism evidence="1 2">
    <name type="scientific">Staphylococcus lutrae</name>
    <dbReference type="NCBI Taxonomy" id="155085"/>
    <lineage>
        <taxon>Bacteria</taxon>
        <taxon>Bacillati</taxon>
        <taxon>Bacillota</taxon>
        <taxon>Bacilli</taxon>
        <taxon>Bacillales</taxon>
        <taxon>Staphylococcaceae</taxon>
        <taxon>Staphylococcus</taxon>
    </lineage>
</organism>
<dbReference type="RefSeq" id="WP_085238095.1">
    <property type="nucleotide sequence ID" value="NZ_CP020773.1"/>
</dbReference>
<dbReference type="EMBL" id="CP020773">
    <property type="protein sequence ID" value="ARJ51636.1"/>
    <property type="molecule type" value="Genomic_DNA"/>
</dbReference>
<proteinExistence type="predicted"/>
<sequence length="184" mass="22085">MSKINKNSLYFHLLTQDYFDTYQYLDEFQEDHTRGHGVMILDINNQLIAIPLRSGISDKLRNSSHLFTYTTYRRHDGKMCLKALDFSKLTIIDEKYIDYSRIYHFKNPNEKNFYLKNSNRIFSRVKNYVNKYIEICSKSENGDTLTFRTLNPYRFSTLRNFHKELGIAISKQDFIDQLRKQSLY</sequence>
<keyword evidence="2" id="KW-1185">Reference proteome</keyword>
<reference evidence="1 2" key="1">
    <citation type="submission" date="2017-04" db="EMBL/GenBank/DDBJ databases">
        <authorList>
            <person name="Veseli I.A."/>
            <person name="Tang C."/>
            <person name="Pombert J.-F."/>
        </authorList>
    </citation>
    <scope>NUCLEOTIDE SEQUENCE [LARGE SCALE GENOMIC DNA]</scope>
    <source>
        <strain evidence="1 2">ATCC 700373</strain>
    </source>
</reference>
<dbReference type="Proteomes" id="UP000242864">
    <property type="component" value="Chromosome"/>
</dbReference>
<evidence type="ECO:0000313" key="2">
    <source>
        <dbReference type="Proteomes" id="UP000242864"/>
    </source>
</evidence>
<accession>A0AAC9RQ30</accession>
<dbReference type="AlphaFoldDB" id="A0AAC9RQ30"/>
<dbReference type="KEGG" id="slz:B5P37_10100"/>